<organism evidence="1 2">
    <name type="scientific">Batillaria attramentaria</name>
    <dbReference type="NCBI Taxonomy" id="370345"/>
    <lineage>
        <taxon>Eukaryota</taxon>
        <taxon>Metazoa</taxon>
        <taxon>Spiralia</taxon>
        <taxon>Lophotrochozoa</taxon>
        <taxon>Mollusca</taxon>
        <taxon>Gastropoda</taxon>
        <taxon>Caenogastropoda</taxon>
        <taxon>Sorbeoconcha</taxon>
        <taxon>Cerithioidea</taxon>
        <taxon>Batillariidae</taxon>
        <taxon>Batillaria</taxon>
    </lineage>
</organism>
<protein>
    <submittedName>
        <fullName evidence="1">Uncharacterized protein</fullName>
    </submittedName>
</protein>
<reference evidence="1 2" key="1">
    <citation type="journal article" date="2023" name="Sci. Data">
        <title>Genome assembly of the Korean intertidal mud-creeper Batillaria attramentaria.</title>
        <authorList>
            <person name="Patra A.K."/>
            <person name="Ho P.T."/>
            <person name="Jun S."/>
            <person name="Lee S.J."/>
            <person name="Kim Y."/>
            <person name="Won Y.J."/>
        </authorList>
    </citation>
    <scope>NUCLEOTIDE SEQUENCE [LARGE SCALE GENOMIC DNA]</scope>
    <source>
        <strain evidence="1">Wonlab-2016</strain>
    </source>
</reference>
<dbReference type="EMBL" id="JACVVK020000353">
    <property type="protein sequence ID" value="KAK7477334.1"/>
    <property type="molecule type" value="Genomic_DNA"/>
</dbReference>
<evidence type="ECO:0000313" key="1">
    <source>
        <dbReference type="EMBL" id="KAK7477334.1"/>
    </source>
</evidence>
<proteinExistence type="predicted"/>
<dbReference type="Proteomes" id="UP001519460">
    <property type="component" value="Unassembled WGS sequence"/>
</dbReference>
<gene>
    <name evidence="1" type="ORF">BaRGS_00031399</name>
</gene>
<comment type="caution">
    <text evidence="1">The sequence shown here is derived from an EMBL/GenBank/DDBJ whole genome shotgun (WGS) entry which is preliminary data.</text>
</comment>
<name>A0ABD0JQR1_9CAEN</name>
<keyword evidence="2" id="KW-1185">Reference proteome</keyword>
<evidence type="ECO:0000313" key="2">
    <source>
        <dbReference type="Proteomes" id="UP001519460"/>
    </source>
</evidence>
<dbReference type="AlphaFoldDB" id="A0ABD0JQR1"/>
<sequence length="132" mass="14759">MRVVSRIESKHIQSSCVSGGVGHGARVIEERVLPKQFVCEKFCGRKERRKNSCVVSTRKRLISEYQHFKGDFNENRSDKFVETDCTDQRGASTQQTEGTVNEALEGIITVEEVQAAINALKKGKAPGPVKHR</sequence>
<accession>A0ABD0JQR1</accession>